<comment type="caution">
    <text evidence="1">The sequence shown here is derived from an EMBL/GenBank/DDBJ whole genome shotgun (WGS) entry which is preliminary data.</text>
</comment>
<proteinExistence type="predicted"/>
<gene>
    <name evidence="1" type="ORF">AVEN_22276_1</name>
</gene>
<dbReference type="Proteomes" id="UP000499080">
    <property type="component" value="Unassembled WGS sequence"/>
</dbReference>
<organism evidence="1 2">
    <name type="scientific">Araneus ventricosus</name>
    <name type="common">Orbweaver spider</name>
    <name type="synonym">Epeira ventricosa</name>
    <dbReference type="NCBI Taxonomy" id="182803"/>
    <lineage>
        <taxon>Eukaryota</taxon>
        <taxon>Metazoa</taxon>
        <taxon>Ecdysozoa</taxon>
        <taxon>Arthropoda</taxon>
        <taxon>Chelicerata</taxon>
        <taxon>Arachnida</taxon>
        <taxon>Araneae</taxon>
        <taxon>Araneomorphae</taxon>
        <taxon>Entelegynae</taxon>
        <taxon>Araneoidea</taxon>
        <taxon>Araneidae</taxon>
        <taxon>Araneus</taxon>
    </lineage>
</organism>
<evidence type="ECO:0000313" key="1">
    <source>
        <dbReference type="EMBL" id="GBM68804.1"/>
    </source>
</evidence>
<dbReference type="AlphaFoldDB" id="A0A4Y2HTN7"/>
<name>A0A4Y2HTN7_ARAVE</name>
<dbReference type="EMBL" id="BGPR01002163">
    <property type="protein sequence ID" value="GBM68804.1"/>
    <property type="molecule type" value="Genomic_DNA"/>
</dbReference>
<accession>A0A4Y2HTN7</accession>
<protein>
    <submittedName>
        <fullName evidence="1">Uncharacterized protein</fullName>
    </submittedName>
</protein>
<evidence type="ECO:0000313" key="2">
    <source>
        <dbReference type="Proteomes" id="UP000499080"/>
    </source>
</evidence>
<sequence length="98" mass="11143">MRLYTHYIALSPRNYFYCDLISSTKQIFFLHSCPSTDLKFFSGQPMLSPTIEFSRTSPVSSFSPMDSPREETCELCGNTKERNEELIITDTLADASAN</sequence>
<keyword evidence="2" id="KW-1185">Reference proteome</keyword>
<reference evidence="1 2" key="1">
    <citation type="journal article" date="2019" name="Sci. Rep.">
        <title>Orb-weaving spider Araneus ventricosus genome elucidates the spidroin gene catalogue.</title>
        <authorList>
            <person name="Kono N."/>
            <person name="Nakamura H."/>
            <person name="Ohtoshi R."/>
            <person name="Moran D.A.P."/>
            <person name="Shinohara A."/>
            <person name="Yoshida Y."/>
            <person name="Fujiwara M."/>
            <person name="Mori M."/>
            <person name="Tomita M."/>
            <person name="Arakawa K."/>
        </authorList>
    </citation>
    <scope>NUCLEOTIDE SEQUENCE [LARGE SCALE GENOMIC DNA]</scope>
</reference>